<evidence type="ECO:0000256" key="1">
    <source>
        <dbReference type="SAM" id="Phobius"/>
    </source>
</evidence>
<accession>A0A8J7JKW0</accession>
<evidence type="ECO:0008006" key="4">
    <source>
        <dbReference type="Google" id="ProtNLM"/>
    </source>
</evidence>
<protein>
    <recommendedName>
        <fullName evidence="4">Tetratricopeptide repeat protein</fullName>
    </recommendedName>
</protein>
<feature type="transmembrane region" description="Helical" evidence="1">
    <location>
        <begin position="308"/>
        <end position="327"/>
    </location>
</feature>
<organism evidence="2 3">
    <name type="scientific">Geomesophilobacter sediminis</name>
    <dbReference type="NCBI Taxonomy" id="2798584"/>
    <lineage>
        <taxon>Bacteria</taxon>
        <taxon>Pseudomonadati</taxon>
        <taxon>Thermodesulfobacteriota</taxon>
        <taxon>Desulfuromonadia</taxon>
        <taxon>Geobacterales</taxon>
        <taxon>Geobacteraceae</taxon>
        <taxon>Geomesophilobacter</taxon>
    </lineage>
</organism>
<keyword evidence="1" id="KW-0812">Transmembrane</keyword>
<dbReference type="Gene3D" id="1.25.40.10">
    <property type="entry name" value="Tetratricopeptide repeat domain"/>
    <property type="match status" value="1"/>
</dbReference>
<dbReference type="AlphaFoldDB" id="A0A8J7JKW0"/>
<dbReference type="Proteomes" id="UP000636888">
    <property type="component" value="Unassembled WGS sequence"/>
</dbReference>
<gene>
    <name evidence="2" type="ORF">JFN93_05920</name>
</gene>
<evidence type="ECO:0000313" key="2">
    <source>
        <dbReference type="EMBL" id="MBJ6724235.1"/>
    </source>
</evidence>
<keyword evidence="1" id="KW-0472">Membrane</keyword>
<name>A0A8J7JKW0_9BACT</name>
<feature type="transmembrane region" description="Helical" evidence="1">
    <location>
        <begin position="271"/>
        <end position="288"/>
    </location>
</feature>
<feature type="transmembrane region" description="Helical" evidence="1">
    <location>
        <begin position="339"/>
        <end position="359"/>
    </location>
</feature>
<evidence type="ECO:0000313" key="3">
    <source>
        <dbReference type="Proteomes" id="UP000636888"/>
    </source>
</evidence>
<dbReference type="EMBL" id="JAEMHM010000004">
    <property type="protein sequence ID" value="MBJ6724235.1"/>
    <property type="molecule type" value="Genomic_DNA"/>
</dbReference>
<keyword evidence="1" id="KW-1133">Transmembrane helix</keyword>
<feature type="transmembrane region" description="Helical" evidence="1">
    <location>
        <begin position="245"/>
        <end position="264"/>
    </location>
</feature>
<dbReference type="RefSeq" id="WP_199383074.1">
    <property type="nucleotide sequence ID" value="NZ_JAEMHM010000004.1"/>
</dbReference>
<reference evidence="2" key="1">
    <citation type="submission" date="2020-12" db="EMBL/GenBank/DDBJ databases">
        <title>Geomonas sp. Red875, isolated from river sediment.</title>
        <authorList>
            <person name="Xu Z."/>
            <person name="Zhang Z."/>
            <person name="Masuda Y."/>
            <person name="Itoh H."/>
            <person name="Senoo K."/>
        </authorList>
    </citation>
    <scope>NUCLEOTIDE SEQUENCE</scope>
    <source>
        <strain evidence="2">Red875</strain>
    </source>
</reference>
<proteinExistence type="predicted"/>
<keyword evidence="3" id="KW-1185">Reference proteome</keyword>
<comment type="caution">
    <text evidence="2">The sequence shown here is derived from an EMBL/GenBank/DDBJ whole genome shotgun (WGS) entry which is preliminary data.</text>
</comment>
<sequence>MIRDDALPAIPIAILRPGAPRRRTPAGGFWALALGLICALLLAAPVRAAVPDNEEVSEWKQSAQKEFIAGHYEEALPFFLKIAQKRPECQSRRYAVMMLATIYSDNVVDVKKAVKWNREFLKRYADSRQKPLFQEKLDKFAELEQQQGQEEAYKEYQKIKFANKGDAYLVKRYEALIKAHPDFKLKVDVQKEIAWAYDRMNKPHESVLAFQSISAPKTGHKLSSTDQIMAEADRRYDLMKTTGKWLAWAVMALLWGAVLMMKPWRRMDRGALRSIALWTGLWVLLSASRMPSFYKMEVEGYQYVIRDTVIYLLAAANLPVLVWLVLLTRAAPWQTRPKTLRVVAPLLTLVMTIASYYLFIVHHPNGPAIVDVFGVKYEYLLGEFRERVLR</sequence>
<dbReference type="InterPro" id="IPR011990">
    <property type="entry name" value="TPR-like_helical_dom_sf"/>
</dbReference>